<evidence type="ECO:0000256" key="2">
    <source>
        <dbReference type="ARBA" id="ARBA00022723"/>
    </source>
</evidence>
<keyword evidence="3" id="KW-0862">Zinc</keyword>
<dbReference type="Proteomes" id="UP001276659">
    <property type="component" value="Unassembled WGS sequence"/>
</dbReference>
<protein>
    <recommendedName>
        <fullName evidence="4">CENP-V/GFA domain-containing protein</fullName>
    </recommendedName>
</protein>
<reference evidence="5" key="1">
    <citation type="submission" date="2022-11" db="EMBL/GenBank/DDBJ databases">
        <title>Chromosomal genome sequence assembly and mating type (MAT) locus characterization of the leprose asexual lichenized fungus Lepraria neglecta (Nyl.) Erichsen.</title>
        <authorList>
            <person name="Allen J.L."/>
            <person name="Pfeffer B."/>
        </authorList>
    </citation>
    <scope>NUCLEOTIDE SEQUENCE</scope>
    <source>
        <strain evidence="5">Allen 5258</strain>
    </source>
</reference>
<proteinExistence type="inferred from homology"/>
<comment type="caution">
    <text evidence="5">The sequence shown here is derived from an EMBL/GenBank/DDBJ whole genome shotgun (WGS) entry which is preliminary data.</text>
</comment>
<dbReference type="PANTHER" id="PTHR28620">
    <property type="entry name" value="CENTROMERE PROTEIN V"/>
    <property type="match status" value="1"/>
</dbReference>
<dbReference type="PROSITE" id="PS51891">
    <property type="entry name" value="CENP_V_GFA"/>
    <property type="match status" value="1"/>
</dbReference>
<name>A0AAD9ZE67_9LECA</name>
<dbReference type="AlphaFoldDB" id="A0AAD9ZE67"/>
<dbReference type="SUPFAM" id="SSF51316">
    <property type="entry name" value="Mss4-like"/>
    <property type="match status" value="1"/>
</dbReference>
<evidence type="ECO:0000313" key="6">
    <source>
        <dbReference type="Proteomes" id="UP001276659"/>
    </source>
</evidence>
<evidence type="ECO:0000256" key="1">
    <source>
        <dbReference type="ARBA" id="ARBA00005495"/>
    </source>
</evidence>
<organism evidence="5 6">
    <name type="scientific">Lepraria neglecta</name>
    <dbReference type="NCBI Taxonomy" id="209136"/>
    <lineage>
        <taxon>Eukaryota</taxon>
        <taxon>Fungi</taxon>
        <taxon>Dikarya</taxon>
        <taxon>Ascomycota</taxon>
        <taxon>Pezizomycotina</taxon>
        <taxon>Lecanoromycetes</taxon>
        <taxon>OSLEUM clade</taxon>
        <taxon>Lecanoromycetidae</taxon>
        <taxon>Lecanorales</taxon>
        <taxon>Lecanorineae</taxon>
        <taxon>Stereocaulaceae</taxon>
        <taxon>Lepraria</taxon>
    </lineage>
</organism>
<evidence type="ECO:0000259" key="4">
    <source>
        <dbReference type="PROSITE" id="PS51891"/>
    </source>
</evidence>
<sequence>MAQKLGVPNIGLNARTIQDLDLDKLKKKTYDGAALEPAYDAPVGPKPSFADASKQSYQGSCHCGKVTFALQSEPLNDLEVTDCNCNICARNGYLWIYPSKDAVQLQGEESLRHHSRYYKSDDKVAGHGFCSTCGVFVLNKLGEPNADSGILPINVRAINGVDLDGLKIKKHDGKTLTGKPYVLIE</sequence>
<evidence type="ECO:0000313" key="5">
    <source>
        <dbReference type="EMBL" id="KAK3174747.1"/>
    </source>
</evidence>
<dbReference type="InterPro" id="IPR052355">
    <property type="entry name" value="CENP-V-like"/>
</dbReference>
<keyword evidence="6" id="KW-1185">Reference proteome</keyword>
<dbReference type="EMBL" id="JASNWA010000006">
    <property type="protein sequence ID" value="KAK3174747.1"/>
    <property type="molecule type" value="Genomic_DNA"/>
</dbReference>
<dbReference type="GO" id="GO:0016846">
    <property type="term" value="F:carbon-sulfur lyase activity"/>
    <property type="evidence" value="ECO:0007669"/>
    <property type="project" value="InterPro"/>
</dbReference>
<evidence type="ECO:0000256" key="3">
    <source>
        <dbReference type="ARBA" id="ARBA00022833"/>
    </source>
</evidence>
<dbReference type="Pfam" id="PF04828">
    <property type="entry name" value="GFA"/>
    <property type="match status" value="1"/>
</dbReference>
<dbReference type="InterPro" id="IPR006913">
    <property type="entry name" value="CENP-V/GFA"/>
</dbReference>
<comment type="similarity">
    <text evidence="1">Belongs to the Gfa family.</text>
</comment>
<dbReference type="GO" id="GO:0046872">
    <property type="term" value="F:metal ion binding"/>
    <property type="evidence" value="ECO:0007669"/>
    <property type="project" value="UniProtKB-KW"/>
</dbReference>
<dbReference type="PANTHER" id="PTHR28620:SF1">
    <property type="entry name" value="CENP-V_GFA DOMAIN-CONTAINING PROTEIN"/>
    <property type="match status" value="1"/>
</dbReference>
<keyword evidence="2" id="KW-0479">Metal-binding</keyword>
<dbReference type="Gene3D" id="2.170.150.70">
    <property type="match status" value="1"/>
</dbReference>
<gene>
    <name evidence="5" type="ORF">OEA41_001993</name>
</gene>
<dbReference type="InterPro" id="IPR011057">
    <property type="entry name" value="Mss4-like_sf"/>
</dbReference>
<feature type="domain" description="CENP-V/GFA" evidence="4">
    <location>
        <begin position="57"/>
        <end position="182"/>
    </location>
</feature>
<accession>A0AAD9ZE67</accession>